<accession>A0AAE1A8I3</accession>
<keyword evidence="2" id="KW-1185">Reference proteome</keyword>
<organism evidence="1 2">
    <name type="scientific">Elysia crispata</name>
    <name type="common">lettuce slug</name>
    <dbReference type="NCBI Taxonomy" id="231223"/>
    <lineage>
        <taxon>Eukaryota</taxon>
        <taxon>Metazoa</taxon>
        <taxon>Spiralia</taxon>
        <taxon>Lophotrochozoa</taxon>
        <taxon>Mollusca</taxon>
        <taxon>Gastropoda</taxon>
        <taxon>Heterobranchia</taxon>
        <taxon>Euthyneura</taxon>
        <taxon>Panpulmonata</taxon>
        <taxon>Sacoglossa</taxon>
        <taxon>Placobranchoidea</taxon>
        <taxon>Plakobranchidae</taxon>
        <taxon>Elysia</taxon>
    </lineage>
</organism>
<dbReference type="EMBL" id="JAWDGP010002431">
    <property type="protein sequence ID" value="KAK3783278.1"/>
    <property type="molecule type" value="Genomic_DNA"/>
</dbReference>
<gene>
    <name evidence="1" type="ORF">RRG08_047733</name>
</gene>
<protein>
    <submittedName>
        <fullName evidence="1">Uncharacterized protein</fullName>
    </submittedName>
</protein>
<reference evidence="1" key="1">
    <citation type="journal article" date="2023" name="G3 (Bethesda)">
        <title>A reference genome for the long-term kleptoplast-retaining sea slug Elysia crispata morphotype clarki.</title>
        <authorList>
            <person name="Eastman K.E."/>
            <person name="Pendleton A.L."/>
            <person name="Shaikh M.A."/>
            <person name="Suttiyut T."/>
            <person name="Ogas R."/>
            <person name="Tomko P."/>
            <person name="Gavelis G."/>
            <person name="Widhalm J.R."/>
            <person name="Wisecaver J.H."/>
        </authorList>
    </citation>
    <scope>NUCLEOTIDE SEQUENCE</scope>
    <source>
        <strain evidence="1">ECLA1</strain>
    </source>
</reference>
<evidence type="ECO:0000313" key="1">
    <source>
        <dbReference type="EMBL" id="KAK3783278.1"/>
    </source>
</evidence>
<name>A0AAE1A8I3_9GAST</name>
<evidence type="ECO:0000313" key="2">
    <source>
        <dbReference type="Proteomes" id="UP001283361"/>
    </source>
</evidence>
<dbReference type="AlphaFoldDB" id="A0AAE1A8I3"/>
<proteinExistence type="predicted"/>
<comment type="caution">
    <text evidence="1">The sequence shown here is derived from an EMBL/GenBank/DDBJ whole genome shotgun (WGS) entry which is preliminary data.</text>
</comment>
<dbReference type="Proteomes" id="UP001283361">
    <property type="component" value="Unassembled WGS sequence"/>
</dbReference>
<sequence length="94" mass="10117">MFIGTAAHVRETNNSFPPSAHPLPYSPPFSFVITSTSVDTSNLSSLPEVAAIISSSHCPTGHHSGLKRQGVSVPATLRKEISTNSRWAELLLLY</sequence>